<comment type="caution">
    <text evidence="1">The sequence shown here is derived from an EMBL/GenBank/DDBJ whole genome shotgun (WGS) entry which is preliminary data.</text>
</comment>
<organism evidence="1 2">
    <name type="scientific">Bacteroides uniformis (strain ATCC 8492 / DSM 6597 / CCUG 4942 / CIP 103695 / JCM 5828 / KCTC 5204 / NCTC 13054 / VPI 0061)</name>
    <dbReference type="NCBI Taxonomy" id="411479"/>
    <lineage>
        <taxon>Bacteria</taxon>
        <taxon>Pseudomonadati</taxon>
        <taxon>Bacteroidota</taxon>
        <taxon>Bacteroidia</taxon>
        <taxon>Bacteroidales</taxon>
        <taxon>Bacteroidaceae</taxon>
        <taxon>Bacteroides</taxon>
    </lineage>
</organism>
<evidence type="ECO:0000313" key="1">
    <source>
        <dbReference type="EMBL" id="EDO55796.1"/>
    </source>
</evidence>
<reference evidence="1" key="2">
    <citation type="submission" date="2013-11" db="EMBL/GenBank/DDBJ databases">
        <title>Draft genome sequence of Bacteroides uniformis (ATCC 8492).</title>
        <authorList>
            <person name="Sudarsanam P."/>
            <person name="Ley R."/>
            <person name="Guruge J."/>
            <person name="Turnbaugh P.J."/>
            <person name="Mahowald M."/>
            <person name="Liep D."/>
            <person name="Gordon J."/>
        </authorList>
    </citation>
    <scope>NUCLEOTIDE SEQUENCE</scope>
    <source>
        <strain evidence="1">ATCC 8492</strain>
    </source>
</reference>
<reference evidence="1" key="1">
    <citation type="submission" date="2007-06" db="EMBL/GenBank/DDBJ databases">
        <authorList>
            <person name="Fulton L."/>
            <person name="Clifton S."/>
            <person name="Fulton B."/>
            <person name="Xu J."/>
            <person name="Minx P."/>
            <person name="Pepin K.H."/>
            <person name="Johnson M."/>
            <person name="Thiruvilangam P."/>
            <person name="Bhonagiri V."/>
            <person name="Nash W.E."/>
            <person name="Mardis E.R."/>
            <person name="Wilson R.K."/>
        </authorList>
    </citation>
    <scope>NUCLEOTIDE SEQUENCE [LARGE SCALE GENOMIC DNA]</scope>
    <source>
        <strain evidence="1">ATCC 8492</strain>
    </source>
</reference>
<gene>
    <name evidence="1" type="ORF">BACUNI_00638</name>
</gene>
<proteinExistence type="predicted"/>
<protein>
    <submittedName>
        <fullName evidence="1">Uncharacterized protein</fullName>
    </submittedName>
</protein>
<sequence>MHHHCTVSSWKNFSVSPLTNFIISIRQYDNASLQQHVSTSPLENITASLFPCLKRMAAQIND</sequence>
<dbReference type="Proteomes" id="UP000004110">
    <property type="component" value="Unassembled WGS sequence"/>
</dbReference>
<dbReference type="AlphaFoldDB" id="A0ABC9NGL0"/>
<dbReference type="EMBL" id="AAYH02000035">
    <property type="protein sequence ID" value="EDO55796.1"/>
    <property type="molecule type" value="Genomic_DNA"/>
</dbReference>
<evidence type="ECO:0000313" key="2">
    <source>
        <dbReference type="Proteomes" id="UP000004110"/>
    </source>
</evidence>
<name>A0ABC9NGL0_BACUC</name>
<accession>A0ABC9NGL0</accession>
<keyword evidence="2" id="KW-1185">Reference proteome</keyword>